<organism evidence="2 3">
    <name type="scientific">Acinetobacter celticus</name>
    <dbReference type="NCBI Taxonomy" id="1891224"/>
    <lineage>
        <taxon>Bacteria</taxon>
        <taxon>Pseudomonadati</taxon>
        <taxon>Pseudomonadota</taxon>
        <taxon>Gammaproteobacteria</taxon>
        <taxon>Moraxellales</taxon>
        <taxon>Moraxellaceae</taxon>
        <taxon>Acinetobacter</taxon>
    </lineage>
</organism>
<feature type="transmembrane region" description="Helical" evidence="1">
    <location>
        <begin position="6"/>
        <end position="25"/>
    </location>
</feature>
<evidence type="ECO:0000256" key="1">
    <source>
        <dbReference type="SAM" id="Phobius"/>
    </source>
</evidence>
<reference evidence="2 3" key="1">
    <citation type="submission" date="2016-07" db="EMBL/GenBank/DDBJ databases">
        <title>Acinetobacter sp. ANC 4603.</title>
        <authorList>
            <person name="Radolfova-Krizova L."/>
            <person name="Nemec A."/>
        </authorList>
    </citation>
    <scope>NUCLEOTIDE SEQUENCE [LARGE SCALE GENOMIC DNA]</scope>
    <source>
        <strain evidence="2 3">ANC 4603</strain>
    </source>
</reference>
<keyword evidence="1" id="KW-0472">Membrane</keyword>
<sequence>MVKLLLILCIIIILTVAWIIGLKIYKTQKFIQKRRKSQAPDQGASISGSSYIKNDEIVVVHVDAYEQQLFDDIADLFMEQEQLYAIDHAEKVQDAVFRKMPVCSKTQIRKLDLEEWSIYWTFYDQSLEYYVGKYGVFYAHVDRFGAEHKHEIRRQGTFS</sequence>
<keyword evidence="1" id="KW-0812">Transmembrane</keyword>
<dbReference type="RefSeq" id="WP_068886596.1">
    <property type="nucleotide sequence ID" value="NZ_CBCRUU010000001.1"/>
</dbReference>
<protein>
    <submittedName>
        <fullName evidence="2">Uncharacterized protein</fullName>
    </submittedName>
</protein>
<comment type="caution">
    <text evidence="2">The sequence shown here is derived from an EMBL/GenBank/DDBJ whole genome shotgun (WGS) entry which is preliminary data.</text>
</comment>
<evidence type="ECO:0000313" key="2">
    <source>
        <dbReference type="EMBL" id="ODA13773.1"/>
    </source>
</evidence>
<accession>A0A1C3CYF4</accession>
<dbReference type="AlphaFoldDB" id="A0A1C3CYF4"/>
<keyword evidence="1" id="KW-1133">Transmembrane helix</keyword>
<name>A0A1C3CYF4_9GAMM</name>
<keyword evidence="3" id="KW-1185">Reference proteome</keyword>
<proteinExistence type="predicted"/>
<dbReference type="EMBL" id="MBDL01000008">
    <property type="protein sequence ID" value="ODA13773.1"/>
    <property type="molecule type" value="Genomic_DNA"/>
</dbReference>
<dbReference type="OrthoDB" id="6713262at2"/>
<dbReference type="Proteomes" id="UP000186553">
    <property type="component" value="Unassembled WGS sequence"/>
</dbReference>
<gene>
    <name evidence="2" type="ORF">BBP83_05230</name>
</gene>
<evidence type="ECO:0000313" key="3">
    <source>
        <dbReference type="Proteomes" id="UP000186553"/>
    </source>
</evidence>